<dbReference type="EMBL" id="JXYS01000128">
    <property type="protein sequence ID" value="KJF15742.1"/>
    <property type="molecule type" value="Genomic_DNA"/>
</dbReference>
<evidence type="ECO:0000313" key="3">
    <source>
        <dbReference type="Proteomes" id="UP000032360"/>
    </source>
</evidence>
<dbReference type="NCBIfam" id="TIGR01764">
    <property type="entry name" value="excise"/>
    <property type="match status" value="1"/>
</dbReference>
<proteinExistence type="predicted"/>
<dbReference type="GO" id="GO:0003677">
    <property type="term" value="F:DNA binding"/>
    <property type="evidence" value="ECO:0007669"/>
    <property type="project" value="InterPro"/>
</dbReference>
<evidence type="ECO:0000313" key="2">
    <source>
        <dbReference type="EMBL" id="KJF15742.1"/>
    </source>
</evidence>
<evidence type="ECO:0000259" key="1">
    <source>
        <dbReference type="Pfam" id="PF12728"/>
    </source>
</evidence>
<dbReference type="InterPro" id="IPR041657">
    <property type="entry name" value="HTH_17"/>
</dbReference>
<gene>
    <name evidence="2" type="ORF">AXFE_34100</name>
</gene>
<dbReference type="STRING" id="1280514.AXFE_34100"/>
<dbReference type="InterPro" id="IPR010093">
    <property type="entry name" value="SinI_DNA-bd"/>
</dbReference>
<feature type="domain" description="Helix-turn-helix" evidence="1">
    <location>
        <begin position="72"/>
        <end position="120"/>
    </location>
</feature>
<keyword evidence="3" id="KW-1185">Reference proteome</keyword>
<name>A0A0D8HD52_9ACTN</name>
<organism evidence="2 3">
    <name type="scientific">Acidithrix ferrooxidans</name>
    <dbReference type="NCBI Taxonomy" id="1280514"/>
    <lineage>
        <taxon>Bacteria</taxon>
        <taxon>Bacillati</taxon>
        <taxon>Actinomycetota</taxon>
        <taxon>Acidimicrobiia</taxon>
        <taxon>Acidimicrobiales</taxon>
        <taxon>Acidimicrobiaceae</taxon>
        <taxon>Acidithrix</taxon>
    </lineage>
</organism>
<sequence length="147" mass="16594">MQMPHITDPLESPRAAQIEELLQQIRKSHVAPRITLDGQKMGLPNEVNEAILDLLSRFGDGHGVIVASIDSLLTNSKAAELLGISRTYMDRLIDEGRIPAQYRCTRRRVKLSDVIEYMESSDRKRAEKLDAIAQLSERTGQYDNDAF</sequence>
<comment type="caution">
    <text evidence="2">The sequence shown here is derived from an EMBL/GenBank/DDBJ whole genome shotgun (WGS) entry which is preliminary data.</text>
</comment>
<dbReference type="AlphaFoldDB" id="A0A0D8HD52"/>
<dbReference type="OrthoDB" id="26212at2"/>
<accession>A0A0D8HD52</accession>
<protein>
    <submittedName>
        <fullName evidence="2">Helix-turn-helix domain protein</fullName>
    </submittedName>
</protein>
<dbReference type="Proteomes" id="UP000032360">
    <property type="component" value="Unassembled WGS sequence"/>
</dbReference>
<dbReference type="Pfam" id="PF12728">
    <property type="entry name" value="HTH_17"/>
    <property type="match status" value="1"/>
</dbReference>
<reference evidence="2 3" key="1">
    <citation type="submission" date="2015-01" db="EMBL/GenBank/DDBJ databases">
        <title>Draft genome of the acidophilic iron oxidizer Acidithrix ferrooxidans strain Py-F3.</title>
        <authorList>
            <person name="Poehlein A."/>
            <person name="Eisen S."/>
            <person name="Schloemann M."/>
            <person name="Johnson B.D."/>
            <person name="Daniel R."/>
            <person name="Muehling M."/>
        </authorList>
    </citation>
    <scope>NUCLEOTIDE SEQUENCE [LARGE SCALE GENOMIC DNA]</scope>
    <source>
        <strain evidence="2 3">Py-F3</strain>
    </source>
</reference>